<comment type="caution">
    <text evidence="9">The sequence shown here is derived from an EMBL/GenBank/DDBJ whole genome shotgun (WGS) entry which is preliminary data.</text>
</comment>
<organism evidence="9 10">
    <name type="scientific">Chara braunii</name>
    <name type="common">Braun's stonewort</name>
    <dbReference type="NCBI Taxonomy" id="69332"/>
    <lineage>
        <taxon>Eukaryota</taxon>
        <taxon>Viridiplantae</taxon>
        <taxon>Streptophyta</taxon>
        <taxon>Charophyceae</taxon>
        <taxon>Charales</taxon>
        <taxon>Characeae</taxon>
        <taxon>Chara</taxon>
    </lineage>
</organism>
<name>A0A388KJD1_CHABU</name>
<proteinExistence type="predicted"/>
<evidence type="ECO:0000256" key="8">
    <source>
        <dbReference type="ARBA" id="ARBA00023180"/>
    </source>
</evidence>
<comment type="subcellular location">
    <subcellularLocation>
        <location evidence="1">Membrane</location>
        <topology evidence="1">Single-pass membrane protein</topology>
    </subcellularLocation>
</comment>
<dbReference type="Gramene" id="GBG70139">
    <property type="protein sequence ID" value="GBG70139"/>
    <property type="gene ID" value="CBR_g6270"/>
</dbReference>
<dbReference type="PROSITE" id="PS50068">
    <property type="entry name" value="LDLRA_2"/>
    <property type="match status" value="5"/>
</dbReference>
<protein>
    <submittedName>
        <fullName evidence="9">Uncharacterized protein</fullName>
    </submittedName>
</protein>
<dbReference type="InterPro" id="IPR051221">
    <property type="entry name" value="LDLR-related"/>
</dbReference>
<sequence length="278" mass="30093">MREAGVRRRNVPIPMRGSSAQVLDHNQTCMRKGSMCDGVRDCPDGADEVGCDSFECLYGHCPSGVCSSRQMNLCDGIPECHDGSDEDPDFCRTYNCSFSMPKCKDGRQCIWDWSWCDGQQHCLDGSDEDPDSCASQEACADISQVRCPGQARSCISPYRACDGRKDCLDGSDENATFCASKEEERMMEPTFHIRCKNGTGTAVSPGSYCDGQEDCADGGDESFCKSYTCLPDRVKCYGTWCVLGGRCDGVRDCPDGSDEAGCGRVSAPLTPSAPPAIP</sequence>
<dbReference type="GO" id="GO:0043235">
    <property type="term" value="C:receptor complex"/>
    <property type="evidence" value="ECO:0007669"/>
    <property type="project" value="TreeGrafter"/>
</dbReference>
<evidence type="ECO:0000256" key="7">
    <source>
        <dbReference type="ARBA" id="ARBA00023170"/>
    </source>
</evidence>
<dbReference type="Gene3D" id="4.10.400.10">
    <property type="entry name" value="Low-density Lipoprotein Receptor"/>
    <property type="match status" value="4"/>
</dbReference>
<dbReference type="STRING" id="69332.A0A388KJD1"/>
<evidence type="ECO:0000313" key="9">
    <source>
        <dbReference type="EMBL" id="GBG70139.1"/>
    </source>
</evidence>
<dbReference type="PROSITE" id="PS01209">
    <property type="entry name" value="LDLRA_1"/>
    <property type="match status" value="1"/>
</dbReference>
<keyword evidence="3" id="KW-0677">Repeat</keyword>
<keyword evidence="8" id="KW-0325">Glycoprotein</keyword>
<dbReference type="EMBL" id="BFEA01000126">
    <property type="protein sequence ID" value="GBG70139.1"/>
    <property type="molecule type" value="Genomic_DNA"/>
</dbReference>
<reference evidence="9 10" key="1">
    <citation type="journal article" date="2018" name="Cell">
        <title>The Chara Genome: Secondary Complexity and Implications for Plant Terrestrialization.</title>
        <authorList>
            <person name="Nishiyama T."/>
            <person name="Sakayama H."/>
            <person name="Vries J.D."/>
            <person name="Buschmann H."/>
            <person name="Saint-Marcoux D."/>
            <person name="Ullrich K.K."/>
            <person name="Haas F.B."/>
            <person name="Vanderstraeten L."/>
            <person name="Becker D."/>
            <person name="Lang D."/>
            <person name="Vosolsobe S."/>
            <person name="Rombauts S."/>
            <person name="Wilhelmsson P.K.I."/>
            <person name="Janitza P."/>
            <person name="Kern R."/>
            <person name="Heyl A."/>
            <person name="Rumpler F."/>
            <person name="Villalobos L.I.A.C."/>
            <person name="Clay J.M."/>
            <person name="Skokan R."/>
            <person name="Toyoda A."/>
            <person name="Suzuki Y."/>
            <person name="Kagoshima H."/>
            <person name="Schijlen E."/>
            <person name="Tajeshwar N."/>
            <person name="Catarino B."/>
            <person name="Hetherington A.J."/>
            <person name="Saltykova A."/>
            <person name="Bonnot C."/>
            <person name="Breuninger H."/>
            <person name="Symeonidi A."/>
            <person name="Radhakrishnan G.V."/>
            <person name="Van Nieuwerburgh F."/>
            <person name="Deforce D."/>
            <person name="Chang C."/>
            <person name="Karol K.G."/>
            <person name="Hedrich R."/>
            <person name="Ulvskov P."/>
            <person name="Glockner G."/>
            <person name="Delwiche C.F."/>
            <person name="Petrasek J."/>
            <person name="Van de Peer Y."/>
            <person name="Friml J."/>
            <person name="Beilby M."/>
            <person name="Dolan L."/>
            <person name="Kohara Y."/>
            <person name="Sugano S."/>
            <person name="Fujiyama A."/>
            <person name="Delaux P.-M."/>
            <person name="Quint M."/>
            <person name="TheiBen G."/>
            <person name="Hagemann M."/>
            <person name="Harholt J."/>
            <person name="Dunand C."/>
            <person name="Zachgo S."/>
            <person name="Langdale J."/>
            <person name="Maumus F."/>
            <person name="Straeten D.V.D."/>
            <person name="Gould S.B."/>
            <person name="Rensing S.A."/>
        </authorList>
    </citation>
    <scope>NUCLEOTIDE SEQUENCE [LARGE SCALE GENOMIC DNA]</scope>
    <source>
        <strain evidence="9 10">S276</strain>
    </source>
</reference>
<keyword evidence="6" id="KW-1015">Disulfide bond</keyword>
<dbReference type="AlphaFoldDB" id="A0A388KJD1"/>
<dbReference type="SUPFAM" id="SSF57424">
    <property type="entry name" value="LDL receptor-like module"/>
    <property type="match status" value="5"/>
</dbReference>
<dbReference type="SMART" id="SM00192">
    <property type="entry name" value="LDLa"/>
    <property type="match status" value="6"/>
</dbReference>
<evidence type="ECO:0000256" key="2">
    <source>
        <dbReference type="ARBA" id="ARBA00022692"/>
    </source>
</evidence>
<evidence type="ECO:0000256" key="3">
    <source>
        <dbReference type="ARBA" id="ARBA00022737"/>
    </source>
</evidence>
<evidence type="ECO:0000256" key="5">
    <source>
        <dbReference type="ARBA" id="ARBA00023136"/>
    </source>
</evidence>
<keyword evidence="4" id="KW-1133">Transmembrane helix</keyword>
<dbReference type="GO" id="GO:0042562">
    <property type="term" value="F:hormone binding"/>
    <property type="evidence" value="ECO:0007669"/>
    <property type="project" value="TreeGrafter"/>
</dbReference>
<keyword evidence="2" id="KW-0812">Transmembrane</keyword>
<dbReference type="Proteomes" id="UP000265515">
    <property type="component" value="Unassembled WGS sequence"/>
</dbReference>
<evidence type="ECO:0000256" key="4">
    <source>
        <dbReference type="ARBA" id="ARBA00022989"/>
    </source>
</evidence>
<dbReference type="GO" id="GO:0006898">
    <property type="term" value="P:receptor-mediated endocytosis"/>
    <property type="evidence" value="ECO:0007669"/>
    <property type="project" value="TreeGrafter"/>
</dbReference>
<accession>A0A388KJD1</accession>
<keyword evidence="10" id="KW-1185">Reference proteome</keyword>
<evidence type="ECO:0000313" key="10">
    <source>
        <dbReference type="Proteomes" id="UP000265515"/>
    </source>
</evidence>
<evidence type="ECO:0000256" key="6">
    <source>
        <dbReference type="ARBA" id="ARBA00023157"/>
    </source>
</evidence>
<keyword evidence="5" id="KW-0472">Membrane</keyword>
<dbReference type="PANTHER" id="PTHR22722">
    <property type="entry name" value="LOW-DENSITY LIPOPROTEIN RECEPTOR-RELATED PROTEIN 2-RELATED"/>
    <property type="match status" value="1"/>
</dbReference>
<dbReference type="OrthoDB" id="2019707at2759"/>
<dbReference type="PANTHER" id="PTHR22722:SF14">
    <property type="entry name" value="MEGALIN, ISOFORM A"/>
    <property type="match status" value="1"/>
</dbReference>
<gene>
    <name evidence="9" type="ORF">CBR_g6270</name>
</gene>
<dbReference type="CDD" id="cd00112">
    <property type="entry name" value="LDLa"/>
    <property type="match status" value="1"/>
</dbReference>
<dbReference type="PRINTS" id="PR00261">
    <property type="entry name" value="LDLRECEPTOR"/>
</dbReference>
<dbReference type="Gene3D" id="2.40.128.620">
    <property type="match status" value="1"/>
</dbReference>
<dbReference type="InterPro" id="IPR036055">
    <property type="entry name" value="LDL_receptor-like_sf"/>
</dbReference>
<dbReference type="InterPro" id="IPR002172">
    <property type="entry name" value="LDrepeatLR_classA_rpt"/>
</dbReference>
<dbReference type="Gene3D" id="4.10.1220.10">
    <property type="entry name" value="EGF-type module"/>
    <property type="match status" value="1"/>
</dbReference>
<dbReference type="GO" id="GO:0016324">
    <property type="term" value="C:apical plasma membrane"/>
    <property type="evidence" value="ECO:0007669"/>
    <property type="project" value="TreeGrafter"/>
</dbReference>
<dbReference type="InterPro" id="IPR023415">
    <property type="entry name" value="LDLR_class-A_CS"/>
</dbReference>
<keyword evidence="7" id="KW-0675">Receptor</keyword>
<dbReference type="Pfam" id="PF00057">
    <property type="entry name" value="Ldl_recept_a"/>
    <property type="match status" value="2"/>
</dbReference>
<evidence type="ECO:0000256" key="1">
    <source>
        <dbReference type="ARBA" id="ARBA00004167"/>
    </source>
</evidence>